<proteinExistence type="predicted"/>
<sequence>MNEDPSQRELFQPDRFIDDLRNIPKTRFRDQERYTEVEWRRGNLTTGVQNVVVYADRLREAKRLQDAFEALRQIHPNEEEFLRIHLEQLMKKHVFTKDELPWITTE</sequence>
<dbReference type="Proteomes" id="UP000179069">
    <property type="component" value="Unassembled WGS sequence"/>
</dbReference>
<name>A0A1G1VMR6_9BACT</name>
<accession>A0A1G1VMR6</accession>
<reference evidence="1 2" key="1">
    <citation type="journal article" date="2016" name="Nat. Commun.">
        <title>Thousands of microbial genomes shed light on interconnected biogeochemical processes in an aquifer system.</title>
        <authorList>
            <person name="Anantharaman K."/>
            <person name="Brown C.T."/>
            <person name="Hug L.A."/>
            <person name="Sharon I."/>
            <person name="Castelle C.J."/>
            <person name="Probst A.J."/>
            <person name="Thomas B.C."/>
            <person name="Singh A."/>
            <person name="Wilkins M.J."/>
            <person name="Karaoz U."/>
            <person name="Brodie E.L."/>
            <person name="Williams K.H."/>
            <person name="Hubbard S.S."/>
            <person name="Banfield J.F."/>
        </authorList>
    </citation>
    <scope>NUCLEOTIDE SEQUENCE [LARGE SCALE GENOMIC DNA]</scope>
</reference>
<organism evidence="1 2">
    <name type="scientific">Candidatus Chisholmbacteria bacterium RIFCSPHIGHO2_01_FULL_49_18</name>
    <dbReference type="NCBI Taxonomy" id="1797590"/>
    <lineage>
        <taxon>Bacteria</taxon>
        <taxon>Candidatus Chisholmiibacteriota</taxon>
    </lineage>
</organism>
<evidence type="ECO:0000313" key="1">
    <source>
        <dbReference type="EMBL" id="OGY16691.1"/>
    </source>
</evidence>
<dbReference type="AlphaFoldDB" id="A0A1G1VMR6"/>
<protein>
    <submittedName>
        <fullName evidence="1">Uncharacterized protein</fullName>
    </submittedName>
</protein>
<dbReference type="EMBL" id="MHCI01000012">
    <property type="protein sequence ID" value="OGY16691.1"/>
    <property type="molecule type" value="Genomic_DNA"/>
</dbReference>
<evidence type="ECO:0000313" key="2">
    <source>
        <dbReference type="Proteomes" id="UP000179069"/>
    </source>
</evidence>
<comment type="caution">
    <text evidence="1">The sequence shown here is derived from an EMBL/GenBank/DDBJ whole genome shotgun (WGS) entry which is preliminary data.</text>
</comment>
<gene>
    <name evidence="1" type="ORF">A2785_01895</name>
</gene>